<dbReference type="AlphaFoldDB" id="A0A3N0BC70"/>
<dbReference type="InterPro" id="IPR026881">
    <property type="entry name" value="WYL_dom"/>
</dbReference>
<dbReference type="PANTHER" id="PTHR34580:SF3">
    <property type="entry name" value="PROTEIN PAFB"/>
    <property type="match status" value="1"/>
</dbReference>
<comment type="caution">
    <text evidence="3">The sequence shown here is derived from an EMBL/GenBank/DDBJ whole genome shotgun (WGS) entry which is preliminary data.</text>
</comment>
<dbReference type="PROSITE" id="PS52050">
    <property type="entry name" value="WYL"/>
    <property type="match status" value="1"/>
</dbReference>
<organism evidence="3 4">
    <name type="scientific">Paraeggerthella hongkongensis</name>
    <dbReference type="NCBI Taxonomy" id="230658"/>
    <lineage>
        <taxon>Bacteria</taxon>
        <taxon>Bacillati</taxon>
        <taxon>Actinomycetota</taxon>
        <taxon>Coriobacteriia</taxon>
        <taxon>Eggerthellales</taxon>
        <taxon>Eggerthellaceae</taxon>
        <taxon>Paraeggerthella</taxon>
    </lineage>
</organism>
<dbReference type="InterPro" id="IPR057727">
    <property type="entry name" value="WCX_dom"/>
</dbReference>
<dbReference type="OrthoDB" id="9772503at2"/>
<dbReference type="InterPro" id="IPR051534">
    <property type="entry name" value="CBASS_pafABC_assoc_protein"/>
</dbReference>
<reference evidence="4" key="1">
    <citation type="submission" date="2018-05" db="EMBL/GenBank/DDBJ databases">
        <title>Genome Sequencing of selected type strains of the family Eggerthellaceae.</title>
        <authorList>
            <person name="Danylec N."/>
            <person name="Stoll D.A."/>
            <person name="Doetsch A."/>
            <person name="Huch M."/>
        </authorList>
    </citation>
    <scope>NUCLEOTIDE SEQUENCE [LARGE SCALE GENOMIC DNA]</scope>
    <source>
        <strain evidence="4">DSM 16106</strain>
    </source>
</reference>
<dbReference type="Pfam" id="PF25583">
    <property type="entry name" value="WCX"/>
    <property type="match status" value="1"/>
</dbReference>
<dbReference type="Proteomes" id="UP000278632">
    <property type="component" value="Unassembled WGS sequence"/>
</dbReference>
<evidence type="ECO:0000313" key="4">
    <source>
        <dbReference type="Proteomes" id="UP000278632"/>
    </source>
</evidence>
<dbReference type="EMBL" id="QICD01000008">
    <property type="protein sequence ID" value="RNL45052.1"/>
    <property type="molecule type" value="Genomic_DNA"/>
</dbReference>
<dbReference type="PANTHER" id="PTHR34580">
    <property type="match status" value="1"/>
</dbReference>
<protein>
    <submittedName>
        <fullName evidence="3">WYL domain-containing protein</fullName>
    </submittedName>
</protein>
<feature type="domain" description="WYL" evidence="1">
    <location>
        <begin position="141"/>
        <end position="215"/>
    </location>
</feature>
<dbReference type="RefSeq" id="WP_123191980.1">
    <property type="nucleotide sequence ID" value="NZ_QICD01000008.1"/>
</dbReference>
<dbReference type="Pfam" id="PF13280">
    <property type="entry name" value="WYL"/>
    <property type="match status" value="1"/>
</dbReference>
<evidence type="ECO:0000259" key="1">
    <source>
        <dbReference type="Pfam" id="PF13280"/>
    </source>
</evidence>
<evidence type="ECO:0000259" key="2">
    <source>
        <dbReference type="Pfam" id="PF25583"/>
    </source>
</evidence>
<gene>
    <name evidence="3" type="ORF">DMP08_05645</name>
</gene>
<feature type="domain" description="WCX" evidence="2">
    <location>
        <begin position="246"/>
        <end position="323"/>
    </location>
</feature>
<keyword evidence="4" id="KW-1185">Reference proteome</keyword>
<proteinExistence type="predicted"/>
<dbReference type="SUPFAM" id="SSF46785">
    <property type="entry name" value="Winged helix' DNA-binding domain"/>
    <property type="match status" value="1"/>
</dbReference>
<name>A0A3N0BC70_9ACTN</name>
<sequence length="327" mass="37426">MAVNRQKLKLLYLMKMLQDETDDERGLTMAEILERLGALGISAERKSVYRDIEALRAFGMDIRTRRCAPVEYALASRDFTLSELALLVDAVQSSRFLTQRMSDKLVRSVKRLAPERQRALLTRRLHVEGRIKMQNESVLANVDQLQRAMAQRCKVSFLYFKYDAQKRRVRQRNGRRYEETPVQLVYADGYYYLVAYNEKHDGFPHYRVDRMEHIALLDEPASRNDRIATFDAGKLEQRAFGMYGGEPVSATLLVSGEAMGGVIDRFGEDVPVTSAGEDHARVHVAVVESPAFFGWVAQFGSRVRIEKPAALANAYRDYLKNILDAYE</sequence>
<dbReference type="InterPro" id="IPR036390">
    <property type="entry name" value="WH_DNA-bd_sf"/>
</dbReference>
<accession>A0A3N0BC70</accession>
<evidence type="ECO:0000313" key="3">
    <source>
        <dbReference type="EMBL" id="RNL45052.1"/>
    </source>
</evidence>